<dbReference type="GO" id="GO:0008270">
    <property type="term" value="F:zinc ion binding"/>
    <property type="evidence" value="ECO:0007669"/>
    <property type="project" value="InterPro"/>
</dbReference>
<dbReference type="GO" id="GO:0009086">
    <property type="term" value="P:methionine biosynthetic process"/>
    <property type="evidence" value="ECO:0007669"/>
    <property type="project" value="InterPro"/>
</dbReference>
<dbReference type="PIRSF" id="PIRSF037505">
    <property type="entry name" value="Betaine_HMT"/>
    <property type="match status" value="1"/>
</dbReference>
<reference evidence="6 7" key="1">
    <citation type="submission" date="2016-10" db="EMBL/GenBank/DDBJ databases">
        <authorList>
            <person name="de Groot N.N."/>
        </authorList>
    </citation>
    <scope>NUCLEOTIDE SEQUENCE [LARGE SCALE GENOMIC DNA]</scope>
    <source>
        <strain evidence="6 7">DSM 17862</strain>
    </source>
</reference>
<keyword evidence="7" id="KW-1185">Reference proteome</keyword>
<evidence type="ECO:0000256" key="1">
    <source>
        <dbReference type="ARBA" id="ARBA00022603"/>
    </source>
</evidence>
<feature type="binding site" evidence="3 4">
    <location>
        <position position="284"/>
    </location>
    <ligand>
        <name>Zn(2+)</name>
        <dbReference type="ChEBI" id="CHEBI:29105"/>
    </ligand>
</feature>
<dbReference type="EMBL" id="FOHO01000004">
    <property type="protein sequence ID" value="SET28111.1"/>
    <property type="molecule type" value="Genomic_DNA"/>
</dbReference>
<evidence type="ECO:0000313" key="6">
    <source>
        <dbReference type="EMBL" id="SET28111.1"/>
    </source>
</evidence>
<dbReference type="RefSeq" id="WP_090733613.1">
    <property type="nucleotide sequence ID" value="NZ_FOHO01000004.1"/>
</dbReference>
<feature type="binding site" evidence="4">
    <location>
        <position position="208"/>
    </location>
    <ligand>
        <name>Zn(2+)</name>
        <dbReference type="ChEBI" id="CHEBI:29105"/>
    </ligand>
</feature>
<dbReference type="GO" id="GO:0008168">
    <property type="term" value="F:methyltransferase activity"/>
    <property type="evidence" value="ECO:0007669"/>
    <property type="project" value="UniProtKB-UniRule"/>
</dbReference>
<dbReference type="Pfam" id="PF02574">
    <property type="entry name" value="S-methyl_trans"/>
    <property type="match status" value="1"/>
</dbReference>
<dbReference type="PANTHER" id="PTHR11103:SF18">
    <property type="entry name" value="SLR1189 PROTEIN"/>
    <property type="match status" value="1"/>
</dbReference>
<protein>
    <submittedName>
        <fullName evidence="6">Homocysteine/selenocysteine methylase (S-methylmethionine-dependent)</fullName>
    </submittedName>
</protein>
<dbReference type="PANTHER" id="PTHR11103">
    <property type="entry name" value="SLR1189 PROTEIN"/>
    <property type="match status" value="1"/>
</dbReference>
<evidence type="ECO:0000256" key="2">
    <source>
        <dbReference type="ARBA" id="ARBA00022679"/>
    </source>
</evidence>
<dbReference type="Proteomes" id="UP000199180">
    <property type="component" value="Unassembled WGS sequence"/>
</dbReference>
<dbReference type="STRING" id="364199.SAMN04489858_10435"/>
<dbReference type="AlphaFoldDB" id="A0A1I0D997"/>
<keyword evidence="3 4" id="KW-0862">Zinc</keyword>
<dbReference type="PROSITE" id="PS50970">
    <property type="entry name" value="HCY"/>
    <property type="match status" value="1"/>
</dbReference>
<sequence>MAEVTILDGGLSRELVRFGAELKQPEWSAGALMTHPRAVKDAHQAFFDAGAAIATTANYAVVPFHLGAEVFKQRGLELTQLSGKLAREAADAAIARGQNARVAGCLPPACGSYIPHAFDPQAASQILQVLVQGLLPHVDLWLAETMSSLQEMRVTAQAADGTGKPLWIACSLRDDRTDLPPQLRSGEDVRDAAKLAADLGAGALLFNCSLPEVMEDALHVARDTLAAKGHSMPLGVYANGFAPEPRAGAANESLSALRGDLDPPAYLRWAETWVAAGASLIGGCCGIGSAHIAQLRAHLGAPD</sequence>
<dbReference type="Gene3D" id="3.20.20.330">
    <property type="entry name" value="Homocysteine-binding-like domain"/>
    <property type="match status" value="1"/>
</dbReference>
<dbReference type="GO" id="GO:0032259">
    <property type="term" value="P:methylation"/>
    <property type="evidence" value="ECO:0007669"/>
    <property type="project" value="UniProtKB-KW"/>
</dbReference>
<dbReference type="InterPro" id="IPR003726">
    <property type="entry name" value="HCY_dom"/>
</dbReference>
<feature type="binding site" evidence="3 4">
    <location>
        <position position="285"/>
    </location>
    <ligand>
        <name>Zn(2+)</name>
        <dbReference type="ChEBI" id="CHEBI:29105"/>
    </ligand>
</feature>
<evidence type="ECO:0000256" key="3">
    <source>
        <dbReference type="PIRSR" id="PIRSR037505-2"/>
    </source>
</evidence>
<keyword evidence="1 4" id="KW-0489">Methyltransferase</keyword>
<proteinExistence type="predicted"/>
<accession>A0A1I0D997</accession>
<evidence type="ECO:0000313" key="7">
    <source>
        <dbReference type="Proteomes" id="UP000199180"/>
    </source>
</evidence>
<gene>
    <name evidence="6" type="ORF">SAMN04489858_10435</name>
</gene>
<organism evidence="6 7">
    <name type="scientific">Paracoccus homiensis</name>
    <dbReference type="NCBI Taxonomy" id="364199"/>
    <lineage>
        <taxon>Bacteria</taxon>
        <taxon>Pseudomonadati</taxon>
        <taxon>Pseudomonadota</taxon>
        <taxon>Alphaproteobacteria</taxon>
        <taxon>Rhodobacterales</taxon>
        <taxon>Paracoccaceae</taxon>
        <taxon>Paracoccus</taxon>
    </lineage>
</organism>
<dbReference type="SUPFAM" id="SSF82282">
    <property type="entry name" value="Homocysteine S-methyltransferase"/>
    <property type="match status" value="1"/>
</dbReference>
<dbReference type="InterPro" id="IPR036589">
    <property type="entry name" value="HCY_dom_sf"/>
</dbReference>
<evidence type="ECO:0000256" key="4">
    <source>
        <dbReference type="PROSITE-ProRule" id="PRU00333"/>
    </source>
</evidence>
<feature type="domain" description="Hcy-binding" evidence="5">
    <location>
        <begin position="1"/>
        <end position="299"/>
    </location>
</feature>
<dbReference type="InterPro" id="IPR017226">
    <property type="entry name" value="BHMT-like"/>
</dbReference>
<dbReference type="OrthoDB" id="9803687at2"/>
<keyword evidence="3 4" id="KW-0479">Metal-binding</keyword>
<keyword evidence="2 4" id="KW-0808">Transferase</keyword>
<evidence type="ECO:0000259" key="5">
    <source>
        <dbReference type="PROSITE" id="PS50970"/>
    </source>
</evidence>
<name>A0A1I0D997_9RHOB</name>
<comment type="cofactor">
    <cofactor evidence="3">
        <name>Zn(2+)</name>
        <dbReference type="ChEBI" id="CHEBI:29105"/>
    </cofactor>
    <text evidence="3">Binds 1 zinc ion per subunit.</text>
</comment>